<evidence type="ECO:0000313" key="1">
    <source>
        <dbReference type="EMBL" id="GER38161.1"/>
    </source>
</evidence>
<dbReference type="AlphaFoldDB" id="A0A5A7PZV1"/>
<protein>
    <submittedName>
        <fullName evidence="1">Carbamoyl-phosphate synthase small chain</fullName>
    </submittedName>
</protein>
<name>A0A5A7PZV1_STRAF</name>
<dbReference type="EMBL" id="BKCP01005461">
    <property type="protein sequence ID" value="GER38161.1"/>
    <property type="molecule type" value="Genomic_DNA"/>
</dbReference>
<gene>
    <name evidence="1" type="ORF">STAS_14629</name>
</gene>
<keyword evidence="2" id="KW-1185">Reference proteome</keyword>
<dbReference type="Proteomes" id="UP000325081">
    <property type="component" value="Unassembled WGS sequence"/>
</dbReference>
<evidence type="ECO:0000313" key="2">
    <source>
        <dbReference type="Proteomes" id="UP000325081"/>
    </source>
</evidence>
<organism evidence="1 2">
    <name type="scientific">Striga asiatica</name>
    <name type="common">Asiatic witchweed</name>
    <name type="synonym">Buchnera asiatica</name>
    <dbReference type="NCBI Taxonomy" id="4170"/>
    <lineage>
        <taxon>Eukaryota</taxon>
        <taxon>Viridiplantae</taxon>
        <taxon>Streptophyta</taxon>
        <taxon>Embryophyta</taxon>
        <taxon>Tracheophyta</taxon>
        <taxon>Spermatophyta</taxon>
        <taxon>Magnoliopsida</taxon>
        <taxon>eudicotyledons</taxon>
        <taxon>Gunneridae</taxon>
        <taxon>Pentapetalae</taxon>
        <taxon>asterids</taxon>
        <taxon>lamiids</taxon>
        <taxon>Lamiales</taxon>
        <taxon>Orobanchaceae</taxon>
        <taxon>Buchnereae</taxon>
        <taxon>Striga</taxon>
    </lineage>
</organism>
<accession>A0A5A7PZV1</accession>
<proteinExistence type="predicted"/>
<comment type="caution">
    <text evidence="1">The sequence shown here is derived from an EMBL/GenBank/DDBJ whole genome shotgun (WGS) entry which is preliminary data.</text>
</comment>
<reference evidence="2" key="1">
    <citation type="journal article" date="2019" name="Curr. Biol.">
        <title>Genome Sequence of Striga asiatica Provides Insight into the Evolution of Plant Parasitism.</title>
        <authorList>
            <person name="Yoshida S."/>
            <person name="Kim S."/>
            <person name="Wafula E.K."/>
            <person name="Tanskanen J."/>
            <person name="Kim Y.M."/>
            <person name="Honaas L."/>
            <person name="Yang Z."/>
            <person name="Spallek T."/>
            <person name="Conn C.E."/>
            <person name="Ichihashi Y."/>
            <person name="Cheong K."/>
            <person name="Cui S."/>
            <person name="Der J.P."/>
            <person name="Gundlach H."/>
            <person name="Jiao Y."/>
            <person name="Hori C."/>
            <person name="Ishida J.K."/>
            <person name="Kasahara H."/>
            <person name="Kiba T."/>
            <person name="Kim M.S."/>
            <person name="Koo N."/>
            <person name="Laohavisit A."/>
            <person name="Lee Y.H."/>
            <person name="Lumba S."/>
            <person name="McCourt P."/>
            <person name="Mortimer J.C."/>
            <person name="Mutuku J.M."/>
            <person name="Nomura T."/>
            <person name="Sasaki-Sekimoto Y."/>
            <person name="Seto Y."/>
            <person name="Wang Y."/>
            <person name="Wakatake T."/>
            <person name="Sakakibara H."/>
            <person name="Demura T."/>
            <person name="Yamaguchi S."/>
            <person name="Yoneyama K."/>
            <person name="Manabe R.I."/>
            <person name="Nelson D.C."/>
            <person name="Schulman A.H."/>
            <person name="Timko M.P."/>
            <person name="dePamphilis C.W."/>
            <person name="Choi D."/>
            <person name="Shirasu K."/>
        </authorList>
    </citation>
    <scope>NUCLEOTIDE SEQUENCE [LARGE SCALE GENOMIC DNA]</scope>
    <source>
        <strain evidence="2">cv. UVA1</strain>
    </source>
</reference>
<feature type="non-terminal residue" evidence="1">
    <location>
        <position position="1"/>
    </location>
</feature>
<sequence>PSQIRNGAKEVQATIGRLFTLLYCGLKFLKKRKETLGKRFSERIVRAPFERGKTGGQRLNHEDCKVAGLQRTAIPTFLRRMHAKNLRSDRELDIQKEGGRALELDILEAQPSEESPVFFFAKVEIFSKEKLLSPLFTRDLLF</sequence>